<dbReference type="InterPro" id="IPR003593">
    <property type="entry name" value="AAA+_ATPase"/>
</dbReference>
<keyword evidence="2" id="KW-0677">Repeat</keyword>
<evidence type="ECO:0000313" key="13">
    <source>
        <dbReference type="Proteomes" id="UP001501020"/>
    </source>
</evidence>
<dbReference type="PROSITE" id="PS00871">
    <property type="entry name" value="CLPAB_2"/>
    <property type="match status" value="1"/>
</dbReference>
<gene>
    <name evidence="12" type="ORF">GCM10009727_30810</name>
</gene>
<dbReference type="RefSeq" id="WP_344266929.1">
    <property type="nucleotide sequence ID" value="NZ_BAAAMR010000023.1"/>
</dbReference>
<dbReference type="InterPro" id="IPR019489">
    <property type="entry name" value="Clp_ATPase_C"/>
</dbReference>
<comment type="subunit">
    <text evidence="8">Homohexamer. The oligomerization is ATP-dependent.</text>
</comment>
<dbReference type="Proteomes" id="UP001501020">
    <property type="component" value="Unassembled WGS sequence"/>
</dbReference>
<dbReference type="InterPro" id="IPR028299">
    <property type="entry name" value="ClpA/B_CS2"/>
</dbReference>
<evidence type="ECO:0000256" key="5">
    <source>
        <dbReference type="ARBA" id="ARBA00023016"/>
    </source>
</evidence>
<feature type="domain" description="AAA+ ATPase" evidence="10">
    <location>
        <begin position="224"/>
        <end position="367"/>
    </location>
</feature>
<dbReference type="SMART" id="SM00382">
    <property type="entry name" value="AAA"/>
    <property type="match status" value="2"/>
</dbReference>
<feature type="domain" description="AAA+ ATPase" evidence="10">
    <location>
        <begin position="508"/>
        <end position="660"/>
    </location>
</feature>
<evidence type="ECO:0000259" key="10">
    <source>
        <dbReference type="SMART" id="SM00382"/>
    </source>
</evidence>
<evidence type="ECO:0000256" key="1">
    <source>
        <dbReference type="ARBA" id="ARBA00008675"/>
    </source>
</evidence>
<dbReference type="PRINTS" id="PR00300">
    <property type="entry name" value="CLPPROTEASEA"/>
</dbReference>
<keyword evidence="7 9" id="KW-0143">Chaperone</keyword>
<accession>A0ABN2Z3G2</accession>
<dbReference type="PANTHER" id="PTHR11638">
    <property type="entry name" value="ATP-DEPENDENT CLP PROTEASE"/>
    <property type="match status" value="1"/>
</dbReference>
<comment type="similarity">
    <text evidence="1 9">Belongs to the ClpA/ClpB family.</text>
</comment>
<evidence type="ECO:0000259" key="11">
    <source>
        <dbReference type="SMART" id="SM01086"/>
    </source>
</evidence>
<feature type="domain" description="Clp ATPase C-terminal" evidence="11">
    <location>
        <begin position="688"/>
        <end position="777"/>
    </location>
</feature>
<dbReference type="SUPFAM" id="SSF52540">
    <property type="entry name" value="P-loop containing nucleoside triphosphate hydrolases"/>
    <property type="match status" value="2"/>
</dbReference>
<dbReference type="EMBL" id="BAAAMR010000023">
    <property type="protein sequence ID" value="GAA2136196.1"/>
    <property type="molecule type" value="Genomic_DNA"/>
</dbReference>
<dbReference type="Gene3D" id="1.10.8.60">
    <property type="match status" value="2"/>
</dbReference>
<name>A0ABN2Z3G2_9ACTN</name>
<dbReference type="PANTHER" id="PTHR11638:SF18">
    <property type="entry name" value="HEAT SHOCK PROTEIN 104"/>
    <property type="match status" value="1"/>
</dbReference>
<dbReference type="CDD" id="cd00009">
    <property type="entry name" value="AAA"/>
    <property type="match status" value="1"/>
</dbReference>
<dbReference type="InterPro" id="IPR018368">
    <property type="entry name" value="ClpA/B_CS1"/>
</dbReference>
<evidence type="ECO:0008006" key="14">
    <source>
        <dbReference type="Google" id="ProtNLM"/>
    </source>
</evidence>
<evidence type="ECO:0000256" key="2">
    <source>
        <dbReference type="ARBA" id="ARBA00022737"/>
    </source>
</evidence>
<dbReference type="Gene3D" id="1.10.1780.10">
    <property type="entry name" value="Clp, N-terminal domain"/>
    <property type="match status" value="1"/>
</dbReference>
<keyword evidence="4 9" id="KW-0067">ATP-binding</keyword>
<dbReference type="InterPro" id="IPR036628">
    <property type="entry name" value="Clp_N_dom_sf"/>
</dbReference>
<dbReference type="InterPro" id="IPR001270">
    <property type="entry name" value="ClpA/B"/>
</dbReference>
<evidence type="ECO:0000313" key="12">
    <source>
        <dbReference type="EMBL" id="GAA2136196.1"/>
    </source>
</evidence>
<evidence type="ECO:0000256" key="4">
    <source>
        <dbReference type="ARBA" id="ARBA00022840"/>
    </source>
</evidence>
<evidence type="ECO:0000256" key="7">
    <source>
        <dbReference type="ARBA" id="ARBA00023186"/>
    </source>
</evidence>
<keyword evidence="5" id="KW-0346">Stress response</keyword>
<proteinExistence type="inferred from homology"/>
<dbReference type="PROSITE" id="PS00870">
    <property type="entry name" value="CLPAB_1"/>
    <property type="match status" value="1"/>
</dbReference>
<dbReference type="Pfam" id="PF10431">
    <property type="entry name" value="ClpB_D2-small"/>
    <property type="match status" value="1"/>
</dbReference>
<evidence type="ECO:0000256" key="9">
    <source>
        <dbReference type="RuleBase" id="RU004432"/>
    </source>
</evidence>
<evidence type="ECO:0000256" key="8">
    <source>
        <dbReference type="ARBA" id="ARBA00026057"/>
    </source>
</evidence>
<dbReference type="InterPro" id="IPR041546">
    <property type="entry name" value="ClpA/ClpB_AAA_lid"/>
</dbReference>
<dbReference type="SMART" id="SM01086">
    <property type="entry name" value="ClpB_D2-small"/>
    <property type="match status" value="1"/>
</dbReference>
<dbReference type="InterPro" id="IPR003959">
    <property type="entry name" value="ATPase_AAA_core"/>
</dbReference>
<comment type="caution">
    <text evidence="12">The sequence shown here is derived from an EMBL/GenBank/DDBJ whole genome shotgun (WGS) entry which is preliminary data.</text>
</comment>
<dbReference type="Pfam" id="PF00004">
    <property type="entry name" value="AAA"/>
    <property type="match status" value="1"/>
</dbReference>
<dbReference type="Gene3D" id="3.40.50.300">
    <property type="entry name" value="P-loop containing nucleotide triphosphate hydrolases"/>
    <property type="match status" value="2"/>
</dbReference>
<keyword evidence="6" id="KW-0175">Coiled coil</keyword>
<keyword evidence="13" id="KW-1185">Reference proteome</keyword>
<dbReference type="CDD" id="cd19499">
    <property type="entry name" value="RecA-like_ClpB_Hsp104-like"/>
    <property type="match status" value="1"/>
</dbReference>
<evidence type="ECO:0000256" key="3">
    <source>
        <dbReference type="ARBA" id="ARBA00022741"/>
    </source>
</evidence>
<dbReference type="Pfam" id="PF17871">
    <property type="entry name" value="AAA_lid_9"/>
    <property type="match status" value="1"/>
</dbReference>
<dbReference type="Pfam" id="PF07724">
    <property type="entry name" value="AAA_2"/>
    <property type="match status" value="1"/>
</dbReference>
<organism evidence="12 13">
    <name type="scientific">Actinomadura napierensis</name>
    <dbReference type="NCBI Taxonomy" id="267854"/>
    <lineage>
        <taxon>Bacteria</taxon>
        <taxon>Bacillati</taxon>
        <taxon>Actinomycetota</taxon>
        <taxon>Actinomycetes</taxon>
        <taxon>Streptosporangiales</taxon>
        <taxon>Thermomonosporaceae</taxon>
        <taxon>Actinomadura</taxon>
    </lineage>
</organism>
<keyword evidence="3 9" id="KW-0547">Nucleotide-binding</keyword>
<dbReference type="InterPro" id="IPR050130">
    <property type="entry name" value="ClpA_ClpB"/>
</dbReference>
<sequence length="785" mass="85086">MSRFSGSVRVVLRLARYEARAGRALAVEPGHLLIGLSRLTRPDQAEVFAEAESVPVDLEALRADALLVRERFAAGGVDPVELRGRLRTLLASTVAGPMPERPPHRSRDSYHAFGRAAQLAEPSQAGAPHLLRAIAERPDRWSRKAFEDLDVADPLAVLFPELGHGTHREQQQQQPPPPPPERELKLLGKYGRDLTALARGGRLPELIGRRDELRRLARVLVRQRKANAVLVGHAGVGKTCVVEGLAQRLVAADAPAALAGSRLIELSMSALVAGTKYRGEFEERIQGVLEEASGAPEVILFVDELHTVLGAGGRGASDAANILKPALARGELRCVGATTPQEYRRHIESDPALERRFEAVWIEEPTRSEAVTILSGLRARLASHHGVGIDPDVPEAAVDLSVRHLPDLRLPDKAIDLVDQACAAARIRTLSPEDGPPEPARIGRAEVAAAVAERARLPLERVEADEAHRLLGMEERLRRRVAGQDEAVRAVAETIRAARAGLGDPGRPAGVFLFAGPTGTGKTELAKALAEFLFDDERRLVRIDMSEYKERHAVSRLLGAPPGYLGHDRDGQLSGPLRDQPHSVVLFDEIEKAHPEVLDLFLQILDEGRLTDARGRRVPFTDAVIVMTSNLGASGSAPAAAKRPLGFAPAQAVVQERPGTERVMAALRESLRPELLGRIGRIVVFSPLDEAARRQVLDKVLGRVRERLADRSITLRLTGEARALLLRHGDAARSGARALEQAVERMLVQPLGRELVAGRIADGSLLLVGAAGEELVFAPGEEDRE</sequence>
<dbReference type="InterPro" id="IPR027417">
    <property type="entry name" value="P-loop_NTPase"/>
</dbReference>
<evidence type="ECO:0000256" key="6">
    <source>
        <dbReference type="ARBA" id="ARBA00023054"/>
    </source>
</evidence>
<protein>
    <recommendedName>
        <fullName evidence="14">ATP-dependent Clp protease ATP-binding subunit</fullName>
    </recommendedName>
</protein>
<reference evidence="12 13" key="1">
    <citation type="journal article" date="2019" name="Int. J. Syst. Evol. Microbiol.">
        <title>The Global Catalogue of Microorganisms (GCM) 10K type strain sequencing project: providing services to taxonomists for standard genome sequencing and annotation.</title>
        <authorList>
            <consortium name="The Broad Institute Genomics Platform"/>
            <consortium name="The Broad Institute Genome Sequencing Center for Infectious Disease"/>
            <person name="Wu L."/>
            <person name="Ma J."/>
        </authorList>
    </citation>
    <scope>NUCLEOTIDE SEQUENCE [LARGE SCALE GENOMIC DNA]</scope>
    <source>
        <strain evidence="12 13">JCM 13850</strain>
    </source>
</reference>